<reference evidence="1 2" key="2">
    <citation type="journal article" date="2022" name="Arch. Microbiol.">
        <title>Rhodococcus pseudokoreensis sp. nov. isolated from the rhizosphere of young M26 apple rootstocks.</title>
        <authorList>
            <person name="Kampfer P."/>
            <person name="Glaeser S.P."/>
            <person name="Blom J."/>
            <person name="Wolf J."/>
            <person name="Benning S."/>
            <person name="Schloter M."/>
            <person name="Neumann-Schaal M."/>
        </authorList>
    </citation>
    <scope>NUCLEOTIDE SEQUENCE [LARGE SCALE GENOMIC DNA]</scope>
    <source>
        <strain evidence="1 2">R79</strain>
    </source>
</reference>
<evidence type="ECO:0000313" key="2">
    <source>
        <dbReference type="Proteomes" id="UP000662986"/>
    </source>
</evidence>
<proteinExistence type="predicted"/>
<name>A0A974VY81_9NOCA</name>
<protein>
    <submittedName>
        <fullName evidence="1">Uncharacterized protein</fullName>
    </submittedName>
</protein>
<evidence type="ECO:0000313" key="1">
    <source>
        <dbReference type="EMBL" id="QSE87793.1"/>
    </source>
</evidence>
<gene>
    <name evidence="1" type="ORF">JWS13_03080</name>
</gene>
<accession>A0A974VY81</accession>
<keyword evidence="2" id="KW-1185">Reference proteome</keyword>
<keyword evidence="1" id="KW-0614">Plasmid</keyword>
<geneLocation type="plasmid" evidence="1 2">
    <name>unnamed4</name>
</geneLocation>
<organism evidence="1 2">
    <name type="scientific">Rhodococcus pseudokoreensis</name>
    <dbReference type="NCBI Taxonomy" id="2811421"/>
    <lineage>
        <taxon>Bacteria</taxon>
        <taxon>Bacillati</taxon>
        <taxon>Actinomycetota</taxon>
        <taxon>Actinomycetes</taxon>
        <taxon>Mycobacteriales</taxon>
        <taxon>Nocardiaceae</taxon>
        <taxon>Rhodococcus</taxon>
    </lineage>
</organism>
<sequence>MRSRHGRGRGAPPRSLFDALLADSDDMTRRYEIVWDSLDEADSLESA</sequence>
<dbReference type="RefSeq" id="WP_206004559.1">
    <property type="nucleotide sequence ID" value="NZ_CP070615.1"/>
</dbReference>
<dbReference type="Proteomes" id="UP000662986">
    <property type="component" value="Plasmid unnamed4"/>
</dbReference>
<reference evidence="1 2" key="1">
    <citation type="journal article" date="2021" name="Microbiol. Resour. Announc.">
        <title>Complete Genome Sequences of Two Rhodococcus sp. Strains with Large and Linear Chromosomes, Isolated from Apple Rhizosphere.</title>
        <authorList>
            <person name="Benning S."/>
            <person name="Brugnone N."/>
            <person name="Siani R."/>
            <person name="Kublik S."/>
            <person name="Schloter M."/>
            <person name="Rad V."/>
        </authorList>
    </citation>
    <scope>NUCLEOTIDE SEQUENCE [LARGE SCALE GENOMIC DNA]</scope>
    <source>
        <strain evidence="1 2">R79</strain>
    </source>
</reference>
<dbReference type="EMBL" id="CP070615">
    <property type="protein sequence ID" value="QSE87793.1"/>
    <property type="molecule type" value="Genomic_DNA"/>
</dbReference>